<dbReference type="InterPro" id="IPR004843">
    <property type="entry name" value="Calcineurin-like_PHP"/>
</dbReference>
<reference evidence="4" key="1">
    <citation type="journal article" date="2023" name="Insect Mol. Biol.">
        <title>Genome sequencing provides insights into the evolution of gene families encoding plant cell wall-degrading enzymes in longhorned beetles.</title>
        <authorList>
            <person name="Shin N.R."/>
            <person name="Okamura Y."/>
            <person name="Kirsch R."/>
            <person name="Pauchet Y."/>
        </authorList>
    </citation>
    <scope>NUCLEOTIDE SEQUENCE</scope>
    <source>
        <strain evidence="4">AMC_N1</strain>
    </source>
</reference>
<dbReference type="SUPFAM" id="SSF56300">
    <property type="entry name" value="Metallo-dependent phosphatases"/>
    <property type="match status" value="1"/>
</dbReference>
<dbReference type="GO" id="GO:0005764">
    <property type="term" value="C:lysosome"/>
    <property type="evidence" value="ECO:0007669"/>
    <property type="project" value="TreeGrafter"/>
</dbReference>
<dbReference type="GO" id="GO:0006685">
    <property type="term" value="P:sphingomyelin catabolic process"/>
    <property type="evidence" value="ECO:0007669"/>
    <property type="project" value="TreeGrafter"/>
</dbReference>
<protein>
    <recommendedName>
        <fullName evidence="3">Calcineurin-like phosphoesterase domain-containing protein</fullName>
    </recommendedName>
</protein>
<evidence type="ECO:0000259" key="3">
    <source>
        <dbReference type="Pfam" id="PF00149"/>
    </source>
</evidence>
<sequence length="142" mass="16346">MVKGRKRRFEEDGRLGVCQKEFLPMCPQESFLSHPTHQDLRSLRNQRGWVGSRCGCGLEGCLSCQRVKTFDFVYYTGDIVSHRIWSTSIENNTRDITLISNSFREFFTVPVYPALGNHEPHPVNAVFEPVSNIPRQYPSLPK</sequence>
<evidence type="ECO:0000256" key="1">
    <source>
        <dbReference type="ARBA" id="ARBA00022801"/>
    </source>
</evidence>
<accession>A0AAV8Z6H8</accession>
<evidence type="ECO:0000313" key="4">
    <source>
        <dbReference type="EMBL" id="KAJ8959689.1"/>
    </source>
</evidence>
<evidence type="ECO:0000313" key="5">
    <source>
        <dbReference type="Proteomes" id="UP001162162"/>
    </source>
</evidence>
<dbReference type="PANTHER" id="PTHR10340">
    <property type="entry name" value="SPHINGOMYELIN PHOSPHODIESTERASE"/>
    <property type="match status" value="1"/>
</dbReference>
<dbReference type="AlphaFoldDB" id="A0AAV8Z6H8"/>
<dbReference type="Proteomes" id="UP001162162">
    <property type="component" value="Unassembled WGS sequence"/>
</dbReference>
<dbReference type="EMBL" id="JAPWTK010000012">
    <property type="protein sequence ID" value="KAJ8959689.1"/>
    <property type="molecule type" value="Genomic_DNA"/>
</dbReference>
<dbReference type="Pfam" id="PF00149">
    <property type="entry name" value="Metallophos"/>
    <property type="match status" value="1"/>
</dbReference>
<gene>
    <name evidence="4" type="ORF">NQ318_021880</name>
</gene>
<keyword evidence="5" id="KW-1185">Reference proteome</keyword>
<keyword evidence="1" id="KW-0378">Hydrolase</keyword>
<dbReference type="GO" id="GO:0005615">
    <property type="term" value="C:extracellular space"/>
    <property type="evidence" value="ECO:0007669"/>
    <property type="project" value="TreeGrafter"/>
</dbReference>
<keyword evidence="2" id="KW-0325">Glycoprotein</keyword>
<comment type="caution">
    <text evidence="4">The sequence shown here is derived from an EMBL/GenBank/DDBJ whole genome shotgun (WGS) entry which is preliminary data.</text>
</comment>
<proteinExistence type="predicted"/>
<dbReference type="PANTHER" id="PTHR10340:SF29">
    <property type="entry name" value="SPHINGOMYELIN PHOSPHODIESTERASE"/>
    <property type="match status" value="1"/>
</dbReference>
<evidence type="ECO:0000256" key="2">
    <source>
        <dbReference type="ARBA" id="ARBA00023180"/>
    </source>
</evidence>
<dbReference type="InterPro" id="IPR029052">
    <property type="entry name" value="Metallo-depent_PP-like"/>
</dbReference>
<dbReference type="GO" id="GO:0061750">
    <property type="term" value="F:acid sphingomyelin phosphodiesterase activity"/>
    <property type="evidence" value="ECO:0007669"/>
    <property type="project" value="TreeGrafter"/>
</dbReference>
<organism evidence="4 5">
    <name type="scientific">Aromia moschata</name>
    <dbReference type="NCBI Taxonomy" id="1265417"/>
    <lineage>
        <taxon>Eukaryota</taxon>
        <taxon>Metazoa</taxon>
        <taxon>Ecdysozoa</taxon>
        <taxon>Arthropoda</taxon>
        <taxon>Hexapoda</taxon>
        <taxon>Insecta</taxon>
        <taxon>Pterygota</taxon>
        <taxon>Neoptera</taxon>
        <taxon>Endopterygota</taxon>
        <taxon>Coleoptera</taxon>
        <taxon>Polyphaga</taxon>
        <taxon>Cucujiformia</taxon>
        <taxon>Chrysomeloidea</taxon>
        <taxon>Cerambycidae</taxon>
        <taxon>Cerambycinae</taxon>
        <taxon>Callichromatini</taxon>
        <taxon>Aromia</taxon>
    </lineage>
</organism>
<dbReference type="GO" id="GO:0016020">
    <property type="term" value="C:membrane"/>
    <property type="evidence" value="ECO:0007669"/>
    <property type="project" value="GOC"/>
</dbReference>
<dbReference type="GO" id="GO:0046513">
    <property type="term" value="P:ceramide biosynthetic process"/>
    <property type="evidence" value="ECO:0007669"/>
    <property type="project" value="TreeGrafter"/>
</dbReference>
<name>A0AAV8Z6H8_9CUCU</name>
<feature type="domain" description="Calcineurin-like phosphoesterase" evidence="3">
    <location>
        <begin position="68"/>
        <end position="127"/>
    </location>
</feature>